<feature type="transmembrane region" description="Helical" evidence="9">
    <location>
        <begin position="24"/>
        <end position="42"/>
    </location>
</feature>
<evidence type="ECO:0000256" key="8">
    <source>
        <dbReference type="ARBA" id="ARBA00023012"/>
    </source>
</evidence>
<keyword evidence="4" id="KW-0808">Transferase</keyword>
<evidence type="ECO:0000256" key="2">
    <source>
        <dbReference type="ARBA" id="ARBA00012438"/>
    </source>
</evidence>
<feature type="transmembrane region" description="Helical" evidence="9">
    <location>
        <begin position="123"/>
        <end position="142"/>
    </location>
</feature>
<evidence type="ECO:0000256" key="4">
    <source>
        <dbReference type="ARBA" id="ARBA00022679"/>
    </source>
</evidence>
<reference evidence="11 12" key="1">
    <citation type="submission" date="2018-07" db="EMBL/GenBank/DDBJ databases">
        <title>Genomic Encyclopedia of Type Strains, Phase IV (KMG-IV): sequencing the most valuable type-strain genomes for metagenomic binning, comparative biology and taxonomic classification.</title>
        <authorList>
            <person name="Goeker M."/>
        </authorList>
    </citation>
    <scope>NUCLEOTIDE SEQUENCE [LARGE SCALE GENOMIC DNA]</scope>
    <source>
        <strain evidence="11 12">DSM 14364</strain>
    </source>
</reference>
<evidence type="ECO:0000256" key="6">
    <source>
        <dbReference type="ARBA" id="ARBA00022777"/>
    </source>
</evidence>
<evidence type="ECO:0000256" key="3">
    <source>
        <dbReference type="ARBA" id="ARBA00022553"/>
    </source>
</evidence>
<keyword evidence="3" id="KW-0597">Phosphoprotein</keyword>
<dbReference type="Gene3D" id="3.30.565.10">
    <property type="entry name" value="Histidine kinase-like ATPase, C-terminal domain"/>
    <property type="match status" value="1"/>
</dbReference>
<dbReference type="Pfam" id="PF00512">
    <property type="entry name" value="HisKA"/>
    <property type="match status" value="1"/>
</dbReference>
<dbReference type="PANTHER" id="PTHR43065:SF10">
    <property type="entry name" value="PEROXIDE STRESS-ACTIVATED HISTIDINE KINASE MAK3"/>
    <property type="match status" value="1"/>
</dbReference>
<dbReference type="RefSeq" id="WP_114769725.1">
    <property type="nucleotide sequence ID" value="NZ_QQBB01000003.1"/>
</dbReference>
<accession>A0A370HNU4</accession>
<feature type="domain" description="Histidine kinase" evidence="10">
    <location>
        <begin position="308"/>
        <end position="524"/>
    </location>
</feature>
<dbReference type="InterPro" id="IPR003594">
    <property type="entry name" value="HATPase_dom"/>
</dbReference>
<feature type="transmembrane region" description="Helical" evidence="9">
    <location>
        <begin position="226"/>
        <end position="247"/>
    </location>
</feature>
<dbReference type="InterPro" id="IPR036890">
    <property type="entry name" value="HATPase_C_sf"/>
</dbReference>
<dbReference type="SUPFAM" id="SSF47384">
    <property type="entry name" value="Homodimeric domain of signal transducing histidine kinase"/>
    <property type="match status" value="1"/>
</dbReference>
<feature type="transmembrane region" description="Helical" evidence="9">
    <location>
        <begin position="154"/>
        <end position="179"/>
    </location>
</feature>
<keyword evidence="9" id="KW-0812">Transmembrane</keyword>
<sequence length="535" mass="58116">MIDKQGNVPLLLSTIPPNRSQRRLAGWVLAILVIALVVTAPFSRIRLAETAPLLLAYAAAVLFVEVLTAALLLSLFAIQKSRAVLVLSAGYLFSGLLVIPWALTFPGIFTAFGLDAGLQSTAAIAAVRRLSFPVFVLAYAALKDQEDLALWPRASIRTVIAAQVLLIAGLAAGLTWTIIQADQLPTFMVDARDVAPLWRYVPAAAIGLYLVGLVVLWLRRQSTLDLWLMIVLCTLVIEIALLSYLGGGARLSVGWWAGRLYGLASASMVLLVLLSETATLQARLARSIHSERLARESRLTAMEALSASIAHEISQPLASMVTNANAGLRWLDKEIPRIVEAQAALERVVRDGHRARDVVDGIRQLFRKGTQDRTSVDMNSLIKDVLRRSADEARFGRVSVESDLDPNLPLATGSPLQLQQVISNLVANAVDATSAVTGRPRIVRIITRLRASREILVSVEDSGPGIADTLKDRIFEPFFSTKPDGMGMGLMFSRSVVESHGGKLWVEDTVTSGAIFRFTLPCSDWTGASDTELRQ</sequence>
<comment type="catalytic activity">
    <reaction evidence="1">
        <text>ATP + protein L-histidine = ADP + protein N-phospho-L-histidine.</text>
        <dbReference type="EC" id="2.7.13.3"/>
    </reaction>
</comment>
<dbReference type="EC" id="2.7.13.3" evidence="2"/>
<keyword evidence="8" id="KW-0902">Two-component regulatory system</keyword>
<dbReference type="EMBL" id="QQBB01000003">
    <property type="protein sequence ID" value="RDI60010.1"/>
    <property type="molecule type" value="Genomic_DNA"/>
</dbReference>
<dbReference type="GO" id="GO:0000155">
    <property type="term" value="F:phosphorelay sensor kinase activity"/>
    <property type="evidence" value="ECO:0007669"/>
    <property type="project" value="InterPro"/>
</dbReference>
<dbReference type="InterPro" id="IPR003661">
    <property type="entry name" value="HisK_dim/P_dom"/>
</dbReference>
<feature type="transmembrane region" description="Helical" evidence="9">
    <location>
        <begin position="83"/>
        <end position="103"/>
    </location>
</feature>
<feature type="transmembrane region" description="Helical" evidence="9">
    <location>
        <begin position="253"/>
        <end position="274"/>
    </location>
</feature>
<dbReference type="PRINTS" id="PR00344">
    <property type="entry name" value="BCTRLSENSOR"/>
</dbReference>
<dbReference type="Pfam" id="PF02518">
    <property type="entry name" value="HATPase_c"/>
    <property type="match status" value="1"/>
</dbReference>
<dbReference type="InterPro" id="IPR005467">
    <property type="entry name" value="His_kinase_dom"/>
</dbReference>
<dbReference type="GO" id="GO:0005524">
    <property type="term" value="F:ATP binding"/>
    <property type="evidence" value="ECO:0007669"/>
    <property type="project" value="UniProtKB-KW"/>
</dbReference>
<evidence type="ECO:0000313" key="11">
    <source>
        <dbReference type="EMBL" id="RDI60010.1"/>
    </source>
</evidence>
<dbReference type="SMART" id="SM00387">
    <property type="entry name" value="HATPase_c"/>
    <property type="match status" value="1"/>
</dbReference>
<evidence type="ECO:0000256" key="1">
    <source>
        <dbReference type="ARBA" id="ARBA00000085"/>
    </source>
</evidence>
<evidence type="ECO:0000256" key="5">
    <source>
        <dbReference type="ARBA" id="ARBA00022741"/>
    </source>
</evidence>
<dbReference type="OrthoDB" id="9789238at2"/>
<keyword evidence="5" id="KW-0547">Nucleotide-binding</keyword>
<gene>
    <name evidence="11" type="ORF">DES45_103269</name>
</gene>
<dbReference type="InterPro" id="IPR033424">
    <property type="entry name" value="MASE4"/>
</dbReference>
<dbReference type="SUPFAM" id="SSF55874">
    <property type="entry name" value="ATPase domain of HSP90 chaperone/DNA topoisomerase II/histidine kinase"/>
    <property type="match status" value="1"/>
</dbReference>
<keyword evidence="9" id="KW-0472">Membrane</keyword>
<dbReference type="InterPro" id="IPR004358">
    <property type="entry name" value="Sig_transdc_His_kin-like_C"/>
</dbReference>
<feature type="transmembrane region" description="Helical" evidence="9">
    <location>
        <begin position="54"/>
        <end position="76"/>
    </location>
</feature>
<evidence type="ECO:0000256" key="9">
    <source>
        <dbReference type="SAM" id="Phobius"/>
    </source>
</evidence>
<dbReference type="CDD" id="cd00082">
    <property type="entry name" value="HisKA"/>
    <property type="match status" value="1"/>
</dbReference>
<dbReference type="SMART" id="SM00388">
    <property type="entry name" value="HisKA"/>
    <property type="match status" value="1"/>
</dbReference>
<keyword evidence="12" id="KW-1185">Reference proteome</keyword>
<evidence type="ECO:0000256" key="7">
    <source>
        <dbReference type="ARBA" id="ARBA00022840"/>
    </source>
</evidence>
<evidence type="ECO:0000313" key="12">
    <source>
        <dbReference type="Proteomes" id="UP000254925"/>
    </source>
</evidence>
<dbReference type="Gene3D" id="1.10.287.130">
    <property type="match status" value="1"/>
</dbReference>
<dbReference type="PROSITE" id="PS50109">
    <property type="entry name" value="HIS_KIN"/>
    <property type="match status" value="1"/>
</dbReference>
<keyword evidence="6" id="KW-0418">Kinase</keyword>
<protein>
    <recommendedName>
        <fullName evidence="2">histidine kinase</fullName>
        <ecNumber evidence="2">2.7.13.3</ecNumber>
    </recommendedName>
</protein>
<name>A0A370HNU4_9HYPH</name>
<dbReference type="Pfam" id="PF17158">
    <property type="entry name" value="MASE4"/>
    <property type="match status" value="1"/>
</dbReference>
<comment type="caution">
    <text evidence="11">The sequence shown here is derived from an EMBL/GenBank/DDBJ whole genome shotgun (WGS) entry which is preliminary data.</text>
</comment>
<proteinExistence type="predicted"/>
<dbReference type="AlphaFoldDB" id="A0A370HNU4"/>
<evidence type="ECO:0000259" key="10">
    <source>
        <dbReference type="PROSITE" id="PS50109"/>
    </source>
</evidence>
<dbReference type="Proteomes" id="UP000254925">
    <property type="component" value="Unassembled WGS sequence"/>
</dbReference>
<keyword evidence="7" id="KW-0067">ATP-binding</keyword>
<feature type="transmembrane region" description="Helical" evidence="9">
    <location>
        <begin position="199"/>
        <end position="219"/>
    </location>
</feature>
<organism evidence="11 12">
    <name type="scientific">Microvirga subterranea</name>
    <dbReference type="NCBI Taxonomy" id="186651"/>
    <lineage>
        <taxon>Bacteria</taxon>
        <taxon>Pseudomonadati</taxon>
        <taxon>Pseudomonadota</taxon>
        <taxon>Alphaproteobacteria</taxon>
        <taxon>Hyphomicrobiales</taxon>
        <taxon>Methylobacteriaceae</taxon>
        <taxon>Microvirga</taxon>
    </lineage>
</organism>
<dbReference type="InterPro" id="IPR036097">
    <property type="entry name" value="HisK_dim/P_sf"/>
</dbReference>
<keyword evidence="9" id="KW-1133">Transmembrane helix</keyword>
<dbReference type="PANTHER" id="PTHR43065">
    <property type="entry name" value="SENSOR HISTIDINE KINASE"/>
    <property type="match status" value="1"/>
</dbReference>